<dbReference type="Proteomes" id="UP000600365">
    <property type="component" value="Unassembled WGS sequence"/>
</dbReference>
<proteinExistence type="predicted"/>
<protein>
    <submittedName>
        <fullName evidence="1">Uncharacterized protein</fullName>
    </submittedName>
</protein>
<keyword evidence="2" id="KW-1185">Reference proteome</keyword>
<dbReference type="AlphaFoldDB" id="A0A917YB44"/>
<dbReference type="EMBL" id="BMMM01000013">
    <property type="protein sequence ID" value="GGN79522.1"/>
    <property type="molecule type" value="Genomic_DNA"/>
</dbReference>
<reference evidence="1 2" key="1">
    <citation type="journal article" date="2014" name="Int. J. Syst. Evol. Microbiol.">
        <title>Complete genome sequence of Corynebacterium casei LMG S-19264T (=DSM 44701T), isolated from a smear-ripened cheese.</title>
        <authorList>
            <consortium name="US DOE Joint Genome Institute (JGI-PGF)"/>
            <person name="Walter F."/>
            <person name="Albersmeier A."/>
            <person name="Kalinowski J."/>
            <person name="Ruckert C."/>
        </authorList>
    </citation>
    <scope>NUCLEOTIDE SEQUENCE [LARGE SCALE GENOMIC DNA]</scope>
    <source>
        <strain evidence="1 2">CGMCC 4.7111</strain>
    </source>
</reference>
<accession>A0A917YB44</accession>
<evidence type="ECO:0000313" key="1">
    <source>
        <dbReference type="EMBL" id="GGN79522.1"/>
    </source>
</evidence>
<organism evidence="1 2">
    <name type="scientific">Streptomyces albiflavescens</name>
    <dbReference type="NCBI Taxonomy" id="1623582"/>
    <lineage>
        <taxon>Bacteria</taxon>
        <taxon>Bacillati</taxon>
        <taxon>Actinomycetota</taxon>
        <taxon>Actinomycetes</taxon>
        <taxon>Kitasatosporales</taxon>
        <taxon>Streptomycetaceae</taxon>
        <taxon>Streptomyces</taxon>
    </lineage>
</organism>
<evidence type="ECO:0000313" key="2">
    <source>
        <dbReference type="Proteomes" id="UP000600365"/>
    </source>
</evidence>
<gene>
    <name evidence="1" type="ORF">GCM10011579_064070</name>
</gene>
<name>A0A917YB44_9ACTN</name>
<sequence length="76" mass="7932">MCGVMAWGRRYLSDGVGLDRAVAADDVVIVAGAARADRTESPLVAIRCVARALTCGDQMSGDARMAVFSDNQVSQG</sequence>
<comment type="caution">
    <text evidence="1">The sequence shown here is derived from an EMBL/GenBank/DDBJ whole genome shotgun (WGS) entry which is preliminary data.</text>
</comment>